<comment type="caution">
    <text evidence="1">The sequence shown here is derived from an EMBL/GenBank/DDBJ whole genome shotgun (WGS) entry which is preliminary data.</text>
</comment>
<name>A0A4Y1ZX63_ARAVE</name>
<sequence length="95" mass="10835">MQGRKCNPNDIGGCLGLTQKNCRQPPAEMLGRKIGIQRDRKLIFQDHKRKISHDFPDNEVARSFLATCLVLTIFGFARLRACHSCINVYSPAYQR</sequence>
<accession>A0A4Y1ZX63</accession>
<dbReference type="EMBL" id="BGPR01000001">
    <property type="protein sequence ID" value="GBL72082.1"/>
    <property type="molecule type" value="Genomic_DNA"/>
</dbReference>
<reference evidence="1 2" key="1">
    <citation type="journal article" date="2019" name="Sci. Rep.">
        <title>Orb-weaving spider Araneus ventricosus genome elucidates the spidroin gene catalogue.</title>
        <authorList>
            <person name="Kono N."/>
            <person name="Nakamura H."/>
            <person name="Ohtoshi R."/>
            <person name="Moran D.A.P."/>
            <person name="Shinohara A."/>
            <person name="Yoshida Y."/>
            <person name="Fujiwara M."/>
            <person name="Mori M."/>
            <person name="Tomita M."/>
            <person name="Arakawa K."/>
        </authorList>
    </citation>
    <scope>NUCLEOTIDE SEQUENCE [LARGE SCALE GENOMIC DNA]</scope>
</reference>
<evidence type="ECO:0000313" key="1">
    <source>
        <dbReference type="EMBL" id="GBL72082.1"/>
    </source>
</evidence>
<organism evidence="1 2">
    <name type="scientific">Araneus ventricosus</name>
    <name type="common">Orbweaver spider</name>
    <name type="synonym">Epeira ventricosa</name>
    <dbReference type="NCBI Taxonomy" id="182803"/>
    <lineage>
        <taxon>Eukaryota</taxon>
        <taxon>Metazoa</taxon>
        <taxon>Ecdysozoa</taxon>
        <taxon>Arthropoda</taxon>
        <taxon>Chelicerata</taxon>
        <taxon>Arachnida</taxon>
        <taxon>Araneae</taxon>
        <taxon>Araneomorphae</taxon>
        <taxon>Entelegynae</taxon>
        <taxon>Araneoidea</taxon>
        <taxon>Araneidae</taxon>
        <taxon>Araneus</taxon>
    </lineage>
</organism>
<gene>
    <name evidence="1" type="ORF">AVEN_115092_1</name>
</gene>
<dbReference type="AlphaFoldDB" id="A0A4Y1ZX63"/>
<proteinExistence type="predicted"/>
<evidence type="ECO:0000313" key="2">
    <source>
        <dbReference type="Proteomes" id="UP000499080"/>
    </source>
</evidence>
<protein>
    <submittedName>
        <fullName evidence="1">Uncharacterized protein</fullName>
    </submittedName>
</protein>
<keyword evidence="2" id="KW-1185">Reference proteome</keyword>
<dbReference type="Proteomes" id="UP000499080">
    <property type="component" value="Unassembled WGS sequence"/>
</dbReference>